<dbReference type="SUPFAM" id="SSF88723">
    <property type="entry name" value="PIN domain-like"/>
    <property type="match status" value="1"/>
</dbReference>
<protein>
    <recommendedName>
        <fullName evidence="2">PIN domain-containing protein</fullName>
    </recommendedName>
</protein>
<keyword evidence="1" id="KW-0460">Magnesium</keyword>
<evidence type="ECO:0000313" key="3">
    <source>
        <dbReference type="EMBL" id="APH74487.1"/>
    </source>
</evidence>
<dbReference type="Gene3D" id="3.40.50.1010">
    <property type="entry name" value="5'-nuclease"/>
    <property type="match status" value="1"/>
</dbReference>
<reference evidence="4" key="1">
    <citation type="submission" date="2016-11" db="EMBL/GenBank/DDBJ databases">
        <title>Mesorhizobium oceanicum sp. nov., isolated from deep seawater in South China Sea.</title>
        <authorList>
            <person name="Fu G.-Y."/>
        </authorList>
    </citation>
    <scope>NUCLEOTIDE SEQUENCE [LARGE SCALE GENOMIC DNA]</scope>
    <source>
        <strain evidence="4">B7</strain>
    </source>
</reference>
<proteinExistence type="predicted"/>
<dbReference type="CDD" id="cd09873">
    <property type="entry name" value="PIN_Pae0151-like"/>
    <property type="match status" value="1"/>
</dbReference>
<dbReference type="Pfam" id="PF01850">
    <property type="entry name" value="PIN"/>
    <property type="match status" value="1"/>
</dbReference>
<dbReference type="AlphaFoldDB" id="A0A1L3SYI1"/>
<keyword evidence="4" id="KW-1185">Reference proteome</keyword>
<dbReference type="KEGG" id="meso:BSQ44_08355"/>
<dbReference type="Proteomes" id="UP000182840">
    <property type="component" value="Chromosome"/>
</dbReference>
<gene>
    <name evidence="3" type="ORF">BSQ44_08355</name>
</gene>
<evidence type="ECO:0000259" key="2">
    <source>
        <dbReference type="Pfam" id="PF01850"/>
    </source>
</evidence>
<dbReference type="InterPro" id="IPR029060">
    <property type="entry name" value="PIN-like_dom_sf"/>
</dbReference>
<accession>A0A1L3SYI1</accession>
<organism evidence="3 4">
    <name type="scientific">Aquibium oceanicum</name>
    <dbReference type="NCBI Taxonomy" id="1670800"/>
    <lineage>
        <taxon>Bacteria</taxon>
        <taxon>Pseudomonadati</taxon>
        <taxon>Pseudomonadota</taxon>
        <taxon>Alphaproteobacteria</taxon>
        <taxon>Hyphomicrobiales</taxon>
        <taxon>Phyllobacteriaceae</taxon>
        <taxon>Aquibium</taxon>
    </lineage>
</organism>
<sequence length="130" mass="14449">MAMAWTLPDEWSRAADEVLDRVINEGGHVPFHFPAELANGLTMAVRKGRIDERARAAAYESFPRLNLVRDLEGVERMKTAIELADLYRLTVYDALYLELAQRLALPLATFDDALARATQRAGVPLAVPLG</sequence>
<dbReference type="InterPro" id="IPR044153">
    <property type="entry name" value="PIN_Pae0151-like"/>
</dbReference>
<dbReference type="STRING" id="1670800.BSQ44_08355"/>
<dbReference type="EMBL" id="CP018171">
    <property type="protein sequence ID" value="APH74487.1"/>
    <property type="molecule type" value="Genomic_DNA"/>
</dbReference>
<dbReference type="InterPro" id="IPR002716">
    <property type="entry name" value="PIN_dom"/>
</dbReference>
<name>A0A1L3SYI1_9HYPH</name>
<dbReference type="InterPro" id="IPR051619">
    <property type="entry name" value="TypeII_TA_RNase_PINc/VapC"/>
</dbReference>
<feature type="domain" description="PIN" evidence="2">
    <location>
        <begin position="8"/>
        <end position="117"/>
    </location>
</feature>
<evidence type="ECO:0000256" key="1">
    <source>
        <dbReference type="ARBA" id="ARBA00022842"/>
    </source>
</evidence>
<dbReference type="PANTHER" id="PTHR35901:SF1">
    <property type="entry name" value="EXONUCLEASE VAPC9"/>
    <property type="match status" value="1"/>
</dbReference>
<dbReference type="PANTHER" id="PTHR35901">
    <property type="entry name" value="RIBONUCLEASE VAPC3"/>
    <property type="match status" value="1"/>
</dbReference>
<evidence type="ECO:0000313" key="4">
    <source>
        <dbReference type="Proteomes" id="UP000182840"/>
    </source>
</evidence>